<dbReference type="Proteomes" id="UP000243887">
    <property type="component" value="Unassembled WGS sequence"/>
</dbReference>
<reference evidence="3" key="1">
    <citation type="submission" date="2016-10" db="EMBL/GenBank/DDBJ databases">
        <authorList>
            <person name="Varghese N."/>
            <person name="Submissions S."/>
        </authorList>
    </citation>
    <scope>NUCLEOTIDE SEQUENCE [LARGE SCALE GENOMIC DNA]</scope>
    <source>
        <strain evidence="3">DSM 26542</strain>
    </source>
</reference>
<dbReference type="EMBL" id="FORU01000003">
    <property type="protein sequence ID" value="SFJ05924.1"/>
    <property type="molecule type" value="Genomic_DNA"/>
</dbReference>
<keyword evidence="3" id="KW-1185">Reference proteome</keyword>
<dbReference type="GO" id="GO:0003755">
    <property type="term" value="F:peptidyl-prolyl cis-trans isomerase activity"/>
    <property type="evidence" value="ECO:0007669"/>
    <property type="project" value="InterPro"/>
</dbReference>
<protein>
    <recommendedName>
        <fullName evidence="4">SurA N-terminal domain-containing protein</fullName>
    </recommendedName>
</protein>
<dbReference type="Gene3D" id="1.10.4030.10">
    <property type="entry name" value="Porin chaperone SurA, peptide-binding domain"/>
    <property type="match status" value="1"/>
</dbReference>
<dbReference type="PROSITE" id="PS51257">
    <property type="entry name" value="PROKAR_LIPOPROTEIN"/>
    <property type="match status" value="1"/>
</dbReference>
<feature type="chain" id="PRO_5017394075" description="SurA N-terminal domain-containing protein" evidence="1">
    <location>
        <begin position="26"/>
        <end position="288"/>
    </location>
</feature>
<dbReference type="OrthoDB" id="9785180at2"/>
<sequence length="288" mass="33536">MRKVLPKKAVFLLFLILGLTSSCFKNNGKIEDSVARVNDNYLPKSELESLVPLGTSQEDSISMVKNYMDSWATKQLLLDAADFNLSDEKKEEIQELVNNFKNDLLTTAYLDLLVRQKVDTVVQDSDLRAYYEQNKERLLTDDVLVQLRYVNVMNGNTNLSKIKKYFMSSKKEDFSKLEDLSLQMKSYALNDTVWVNVNQIYDRLPFVTPENVSTYLSGNMFYEVQDSVSTYMVKVFKVLQKKSIAPYDYIKPTLEMMLLNNRKMELMKKLQKDILDDATKNKKYEVYK</sequence>
<dbReference type="InterPro" id="IPR046357">
    <property type="entry name" value="PPIase_dom_sf"/>
</dbReference>
<evidence type="ECO:0000313" key="2">
    <source>
        <dbReference type="EMBL" id="SFJ05924.1"/>
    </source>
</evidence>
<accession>A0A1I3N9L1</accession>
<dbReference type="InterPro" id="IPR027304">
    <property type="entry name" value="Trigger_fact/SurA_dom_sf"/>
</dbReference>
<dbReference type="Gene3D" id="3.10.50.40">
    <property type="match status" value="1"/>
</dbReference>
<feature type="signal peptide" evidence="1">
    <location>
        <begin position="1"/>
        <end position="25"/>
    </location>
</feature>
<evidence type="ECO:0000256" key="1">
    <source>
        <dbReference type="SAM" id="SignalP"/>
    </source>
</evidence>
<dbReference type="STRING" id="1150112.SAMN04487893_10312"/>
<dbReference type="RefSeq" id="WP_090678111.1">
    <property type="nucleotide sequence ID" value="NZ_FORU01000003.1"/>
</dbReference>
<evidence type="ECO:0008006" key="4">
    <source>
        <dbReference type="Google" id="ProtNLM"/>
    </source>
</evidence>
<proteinExistence type="predicted"/>
<dbReference type="AlphaFoldDB" id="A0A1I3N9L1"/>
<dbReference type="SUPFAM" id="SSF109998">
    <property type="entry name" value="Triger factor/SurA peptide-binding domain-like"/>
    <property type="match status" value="1"/>
</dbReference>
<name>A0A1I3N9L1_9FLAO</name>
<gene>
    <name evidence="2" type="ORF">SAMN04487893_10312</name>
</gene>
<evidence type="ECO:0000313" key="3">
    <source>
        <dbReference type="Proteomes" id="UP000243887"/>
    </source>
</evidence>
<organism evidence="2 3">
    <name type="scientific">Myroides guanonis</name>
    <dbReference type="NCBI Taxonomy" id="1150112"/>
    <lineage>
        <taxon>Bacteria</taxon>
        <taxon>Pseudomonadati</taxon>
        <taxon>Bacteroidota</taxon>
        <taxon>Flavobacteriia</taxon>
        <taxon>Flavobacteriales</taxon>
        <taxon>Flavobacteriaceae</taxon>
        <taxon>Myroides</taxon>
    </lineage>
</organism>
<keyword evidence="1" id="KW-0732">Signal</keyword>